<accession>A0A7J5DWC8</accession>
<comment type="caution">
    <text evidence="2">The sequence shown here is derived from an EMBL/GenBank/DDBJ whole genome shotgun (WGS) entry which is preliminary data.</text>
</comment>
<dbReference type="Proteomes" id="UP000449906">
    <property type="component" value="Unassembled WGS sequence"/>
</dbReference>
<keyword evidence="1" id="KW-0812">Transmembrane</keyword>
<sequence length="133" mass="14222">MTGRLQRFVDAHPRTRATLIAALAVVIWAIDVPRIGATRDPLGDRWAGVVGWGLALGIVLAAVVAGAWFVRRRFVVAVAAVALCPFFLTHSRHGDDGIIGEADLIMVVGGDIVFGVVLLGLAGRTFRREPVRS</sequence>
<keyword evidence="1" id="KW-1133">Transmembrane helix</keyword>
<evidence type="ECO:0000313" key="2">
    <source>
        <dbReference type="EMBL" id="KAB2809565.1"/>
    </source>
</evidence>
<gene>
    <name evidence="2" type="ORF">F9L07_21400</name>
</gene>
<protein>
    <submittedName>
        <fullName evidence="2">Uncharacterized protein</fullName>
    </submittedName>
</protein>
<dbReference type="EMBL" id="WBVM01000002">
    <property type="protein sequence ID" value="KAB2809565.1"/>
    <property type="molecule type" value="Genomic_DNA"/>
</dbReference>
<evidence type="ECO:0000256" key="1">
    <source>
        <dbReference type="SAM" id="Phobius"/>
    </source>
</evidence>
<dbReference type="RefSeq" id="WP_151581735.1">
    <property type="nucleotide sequence ID" value="NZ_WBVM01000002.1"/>
</dbReference>
<name>A0A7J5DWC8_NOCSI</name>
<evidence type="ECO:0000313" key="3">
    <source>
        <dbReference type="Proteomes" id="UP000449906"/>
    </source>
</evidence>
<feature type="transmembrane region" description="Helical" evidence="1">
    <location>
        <begin position="45"/>
        <end position="67"/>
    </location>
</feature>
<dbReference type="AlphaFoldDB" id="A0A7J5DWC8"/>
<proteinExistence type="predicted"/>
<organism evidence="2 3">
    <name type="scientific">Nocardioides simplex</name>
    <name type="common">Arthrobacter simplex</name>
    <dbReference type="NCBI Taxonomy" id="2045"/>
    <lineage>
        <taxon>Bacteria</taxon>
        <taxon>Bacillati</taxon>
        <taxon>Actinomycetota</taxon>
        <taxon>Actinomycetes</taxon>
        <taxon>Propionibacteriales</taxon>
        <taxon>Nocardioidaceae</taxon>
        <taxon>Pimelobacter</taxon>
    </lineage>
</organism>
<reference evidence="2 3" key="1">
    <citation type="submission" date="2019-09" db="EMBL/GenBank/DDBJ databases">
        <title>Pimelobacter sp. isolated from Paulinella.</title>
        <authorList>
            <person name="Jeong S.E."/>
        </authorList>
    </citation>
    <scope>NUCLEOTIDE SEQUENCE [LARGE SCALE GENOMIC DNA]</scope>
    <source>
        <strain evidence="2 3">Pch-N</strain>
    </source>
</reference>
<feature type="transmembrane region" description="Helical" evidence="1">
    <location>
        <begin position="104"/>
        <end position="123"/>
    </location>
</feature>
<keyword evidence="1" id="KW-0472">Membrane</keyword>
<feature type="transmembrane region" description="Helical" evidence="1">
    <location>
        <begin position="74"/>
        <end position="92"/>
    </location>
</feature>